<evidence type="ECO:0000256" key="2">
    <source>
        <dbReference type="SAM" id="Phobius"/>
    </source>
</evidence>
<dbReference type="InterPro" id="IPR025326">
    <property type="entry name" value="DUF4232"/>
</dbReference>
<sequence length="268" mass="27380">MTSPTDPRDPFDREPSELVEAFRRPATQLAPPPGTFATLRRRAAARRRRRILTVGGAVTACLAGTSAVLALVLPGDDNGAATTPLATRDGATTAPERNPGPTAPAPAEPPTEAVTESPEAGPSTCASVELALALRGAGAAAGSAMFTLEFTNTADRTCTLTGYPGVSLVTGDEGTQAGAPATRGEERGTAATVALAPGERAVADLRVSRAENYPAEDCAPVETRGLRVYPPDERDALFAPYDGLTGCGNEDITLLSVTVVYPAPPAGG</sequence>
<feature type="compositionally biased region" description="Basic and acidic residues" evidence="1">
    <location>
        <begin position="1"/>
        <end position="23"/>
    </location>
</feature>
<reference evidence="5" key="1">
    <citation type="submission" date="2023-07" db="EMBL/GenBank/DDBJ databases">
        <title>30 novel species of actinomycetes from the DSMZ collection.</title>
        <authorList>
            <person name="Nouioui I."/>
        </authorList>
    </citation>
    <scope>NUCLEOTIDE SEQUENCE [LARGE SCALE GENOMIC DNA]</scope>
    <source>
        <strain evidence="5">DSM 44938</strain>
    </source>
</reference>
<evidence type="ECO:0000313" key="4">
    <source>
        <dbReference type="EMBL" id="MDT0341530.1"/>
    </source>
</evidence>
<proteinExistence type="predicted"/>
<protein>
    <submittedName>
        <fullName evidence="4">DUF4232 domain-containing protein</fullName>
    </submittedName>
</protein>
<gene>
    <name evidence="4" type="ORF">RM590_02560</name>
</gene>
<feature type="transmembrane region" description="Helical" evidence="2">
    <location>
        <begin position="51"/>
        <end position="73"/>
    </location>
</feature>
<feature type="region of interest" description="Disordered" evidence="1">
    <location>
        <begin position="1"/>
        <end position="34"/>
    </location>
</feature>
<keyword evidence="2" id="KW-1133">Transmembrane helix</keyword>
<dbReference type="Proteomes" id="UP001183246">
    <property type="component" value="Unassembled WGS sequence"/>
</dbReference>
<keyword evidence="2" id="KW-0472">Membrane</keyword>
<comment type="caution">
    <text evidence="4">The sequence shown here is derived from an EMBL/GenBank/DDBJ whole genome shotgun (WGS) entry which is preliminary data.</text>
</comment>
<feature type="compositionally biased region" description="Low complexity" evidence="1">
    <location>
        <begin position="110"/>
        <end position="120"/>
    </location>
</feature>
<name>A0ABU2MJ28_9ACTN</name>
<accession>A0ABU2MJ28</accession>
<keyword evidence="5" id="KW-1185">Reference proteome</keyword>
<organism evidence="4 5">
    <name type="scientific">Streptomyces litchfieldiae</name>
    <dbReference type="NCBI Taxonomy" id="3075543"/>
    <lineage>
        <taxon>Bacteria</taxon>
        <taxon>Bacillati</taxon>
        <taxon>Actinomycetota</taxon>
        <taxon>Actinomycetes</taxon>
        <taxon>Kitasatosporales</taxon>
        <taxon>Streptomycetaceae</taxon>
        <taxon>Streptomyces</taxon>
    </lineage>
</organism>
<dbReference type="Pfam" id="PF14016">
    <property type="entry name" value="DUF4232"/>
    <property type="match status" value="1"/>
</dbReference>
<evidence type="ECO:0000313" key="5">
    <source>
        <dbReference type="Proteomes" id="UP001183246"/>
    </source>
</evidence>
<evidence type="ECO:0000256" key="1">
    <source>
        <dbReference type="SAM" id="MobiDB-lite"/>
    </source>
</evidence>
<dbReference type="RefSeq" id="WP_311702658.1">
    <property type="nucleotide sequence ID" value="NZ_JAVREL010000001.1"/>
</dbReference>
<dbReference type="EMBL" id="JAVREL010000001">
    <property type="protein sequence ID" value="MDT0341530.1"/>
    <property type="molecule type" value="Genomic_DNA"/>
</dbReference>
<evidence type="ECO:0000259" key="3">
    <source>
        <dbReference type="Pfam" id="PF14016"/>
    </source>
</evidence>
<feature type="domain" description="DUF4232" evidence="3">
    <location>
        <begin position="125"/>
        <end position="258"/>
    </location>
</feature>
<keyword evidence="2" id="KW-0812">Transmembrane</keyword>
<feature type="region of interest" description="Disordered" evidence="1">
    <location>
        <begin position="81"/>
        <end position="122"/>
    </location>
</feature>